<dbReference type="EMBL" id="CP007155">
    <property type="protein sequence ID" value="AHH98920.1"/>
    <property type="molecule type" value="Genomic_DNA"/>
</dbReference>
<proteinExistence type="predicted"/>
<dbReference type="InterPro" id="IPR035992">
    <property type="entry name" value="Ricin_B-like_lectins"/>
</dbReference>
<dbReference type="Proteomes" id="UP000019225">
    <property type="component" value="Chromosome"/>
</dbReference>
<gene>
    <name evidence="2" type="ORF">KALB_5558</name>
</gene>
<accession>W5WDS3</accession>
<dbReference type="Pfam" id="PF00652">
    <property type="entry name" value="Ricin_B_lectin"/>
    <property type="match status" value="1"/>
</dbReference>
<dbReference type="HOGENOM" id="CLU_2260075_0_0_11"/>
<dbReference type="KEGG" id="kal:KALB_5558"/>
<dbReference type="Gene3D" id="2.80.10.50">
    <property type="match status" value="1"/>
</dbReference>
<dbReference type="PROSITE" id="PS50231">
    <property type="entry name" value="RICIN_B_LECTIN"/>
    <property type="match status" value="1"/>
</dbReference>
<evidence type="ECO:0000313" key="3">
    <source>
        <dbReference type="Proteomes" id="UP000019225"/>
    </source>
</evidence>
<sequence length="103" mass="11946">MFAYECHKDYRDQYWRARNFGPMYVNEQTGQCLAAHDDNSVFTNPYNPNFTDQLWPPYQGNGEVRENWHLAGRCLAAHADGAVFLSPCNEGFNDQHWTNSGLR</sequence>
<name>W5WDS3_9PSEU</name>
<dbReference type="RefSeq" id="WP_025358865.1">
    <property type="nucleotide sequence ID" value="NZ_CP007155.1"/>
</dbReference>
<organism evidence="2 3">
    <name type="scientific">Kutzneria albida DSM 43870</name>
    <dbReference type="NCBI Taxonomy" id="1449976"/>
    <lineage>
        <taxon>Bacteria</taxon>
        <taxon>Bacillati</taxon>
        <taxon>Actinomycetota</taxon>
        <taxon>Actinomycetes</taxon>
        <taxon>Pseudonocardiales</taxon>
        <taxon>Pseudonocardiaceae</taxon>
        <taxon>Kutzneria</taxon>
    </lineage>
</organism>
<evidence type="ECO:0000259" key="1">
    <source>
        <dbReference type="Pfam" id="PF00652"/>
    </source>
</evidence>
<dbReference type="OrthoDB" id="3534750at2"/>
<dbReference type="AlphaFoldDB" id="W5WDS3"/>
<dbReference type="STRING" id="1449976.KALB_5558"/>
<feature type="domain" description="Ricin B lectin" evidence="1">
    <location>
        <begin position="3"/>
        <end position="97"/>
    </location>
</feature>
<keyword evidence="3" id="KW-1185">Reference proteome</keyword>
<evidence type="ECO:0000313" key="2">
    <source>
        <dbReference type="EMBL" id="AHH98920.1"/>
    </source>
</evidence>
<protein>
    <recommendedName>
        <fullName evidence="1">Ricin B lectin domain-containing protein</fullName>
    </recommendedName>
</protein>
<reference evidence="2 3" key="1">
    <citation type="journal article" date="2014" name="BMC Genomics">
        <title>Complete genome sequence of producer of the glycopeptide antibiotic Aculeximycin Kutzneria albida DSM 43870T, a representative of minor genus of Pseudonocardiaceae.</title>
        <authorList>
            <person name="Rebets Y."/>
            <person name="Tokovenko B."/>
            <person name="Lushchyk I."/>
            <person name="Ruckert C."/>
            <person name="Zaburannyi N."/>
            <person name="Bechthold A."/>
            <person name="Kalinowski J."/>
            <person name="Luzhetskyy A."/>
        </authorList>
    </citation>
    <scope>NUCLEOTIDE SEQUENCE [LARGE SCALE GENOMIC DNA]</scope>
    <source>
        <strain evidence="2">DSM 43870</strain>
    </source>
</reference>
<dbReference type="SUPFAM" id="SSF50370">
    <property type="entry name" value="Ricin B-like lectins"/>
    <property type="match status" value="1"/>
</dbReference>
<dbReference type="InterPro" id="IPR000772">
    <property type="entry name" value="Ricin_B_lectin"/>
</dbReference>